<dbReference type="OrthoDB" id="2409026at2759"/>
<dbReference type="AlphaFoldDB" id="A0A9N9ARU8"/>
<dbReference type="Proteomes" id="UP000789706">
    <property type="component" value="Unassembled WGS sequence"/>
</dbReference>
<dbReference type="PANTHER" id="PTHR46599:SF3">
    <property type="entry name" value="PIGGYBAC TRANSPOSABLE ELEMENT-DERIVED PROTEIN 4"/>
    <property type="match status" value="1"/>
</dbReference>
<accession>A0A9N9ARU8</accession>
<reference evidence="2" key="1">
    <citation type="submission" date="2021-06" db="EMBL/GenBank/DDBJ databases">
        <authorList>
            <person name="Kallberg Y."/>
            <person name="Tangrot J."/>
            <person name="Rosling A."/>
        </authorList>
    </citation>
    <scope>NUCLEOTIDE SEQUENCE</scope>
    <source>
        <strain evidence="2">AZ414A</strain>
    </source>
</reference>
<feature type="non-terminal residue" evidence="2">
    <location>
        <position position="283"/>
    </location>
</feature>
<dbReference type="EMBL" id="CAJVPK010000691">
    <property type="protein sequence ID" value="CAG8540411.1"/>
    <property type="molecule type" value="Genomic_DNA"/>
</dbReference>
<evidence type="ECO:0000313" key="3">
    <source>
        <dbReference type="Proteomes" id="UP000789706"/>
    </source>
</evidence>
<dbReference type="Pfam" id="PF13843">
    <property type="entry name" value="DDE_Tnp_1_7"/>
    <property type="match status" value="1"/>
</dbReference>
<protein>
    <submittedName>
        <fullName evidence="2">8872_t:CDS:1</fullName>
    </submittedName>
</protein>
<comment type="caution">
    <text evidence="2">The sequence shown here is derived from an EMBL/GenBank/DDBJ whole genome shotgun (WGS) entry which is preliminary data.</text>
</comment>
<dbReference type="InterPro" id="IPR029526">
    <property type="entry name" value="PGBD"/>
</dbReference>
<dbReference type="PANTHER" id="PTHR46599">
    <property type="entry name" value="PIGGYBAC TRANSPOSABLE ELEMENT-DERIVED PROTEIN 4"/>
    <property type="match status" value="1"/>
</dbReference>
<evidence type="ECO:0000259" key="1">
    <source>
        <dbReference type="Pfam" id="PF13843"/>
    </source>
</evidence>
<sequence>TPIDDNDLFCFVRKFHNEFNENLAKTITSGDMLCIDKSISNARTNLFLQLDSVEPPEYSSKKKFAEHSVTIATMLLLTEPWFSSGRTIIANSWFGSVKACTTLYKHVGKFDDVDLTLCSLRDRKNIVLLASCSTTNFKNEITRYIKGHGNVKFHRPTVFDEYNEYRSAVDILNNLRDNALSYYDVLTTKCSENRILAFYFSVAKANSYSAYCQFVPGKKNMKHVDFCKHLVISIFDYYSEDETVDDSSSSRLKGKHIQRHCISCHKRTTTGCRCSMPQAMCSN</sequence>
<gene>
    <name evidence="2" type="ORF">DEBURN_LOCUS6582</name>
</gene>
<name>A0A9N9ARU8_9GLOM</name>
<proteinExistence type="predicted"/>
<keyword evidence="3" id="KW-1185">Reference proteome</keyword>
<feature type="domain" description="PiggyBac transposable element-derived protein" evidence="1">
    <location>
        <begin position="113"/>
        <end position="208"/>
    </location>
</feature>
<organism evidence="2 3">
    <name type="scientific">Diversispora eburnea</name>
    <dbReference type="NCBI Taxonomy" id="1213867"/>
    <lineage>
        <taxon>Eukaryota</taxon>
        <taxon>Fungi</taxon>
        <taxon>Fungi incertae sedis</taxon>
        <taxon>Mucoromycota</taxon>
        <taxon>Glomeromycotina</taxon>
        <taxon>Glomeromycetes</taxon>
        <taxon>Diversisporales</taxon>
        <taxon>Diversisporaceae</taxon>
        <taxon>Diversispora</taxon>
    </lineage>
</organism>
<evidence type="ECO:0000313" key="2">
    <source>
        <dbReference type="EMBL" id="CAG8540411.1"/>
    </source>
</evidence>